<dbReference type="GO" id="GO:0042744">
    <property type="term" value="P:hydrogen peroxide catabolic process"/>
    <property type="evidence" value="ECO:0007669"/>
    <property type="project" value="UniProtKB-KW"/>
</dbReference>
<organism evidence="20 21">
    <name type="scientific">Rubus argutus</name>
    <name type="common">Southern blackberry</name>
    <dbReference type="NCBI Taxonomy" id="59490"/>
    <lineage>
        <taxon>Eukaryota</taxon>
        <taxon>Viridiplantae</taxon>
        <taxon>Streptophyta</taxon>
        <taxon>Embryophyta</taxon>
        <taxon>Tracheophyta</taxon>
        <taxon>Spermatophyta</taxon>
        <taxon>Magnoliopsida</taxon>
        <taxon>eudicotyledons</taxon>
        <taxon>Gunneridae</taxon>
        <taxon>Pentapetalae</taxon>
        <taxon>rosids</taxon>
        <taxon>fabids</taxon>
        <taxon>Rosales</taxon>
        <taxon>Rosaceae</taxon>
        <taxon>Rosoideae</taxon>
        <taxon>Rosoideae incertae sedis</taxon>
        <taxon>Rubus</taxon>
    </lineage>
</organism>
<feature type="active site" description="Proton acceptor" evidence="13">
    <location>
        <position position="68"/>
    </location>
</feature>
<dbReference type="Proteomes" id="UP001457282">
    <property type="component" value="Unassembled WGS sequence"/>
</dbReference>
<feature type="signal peptide" evidence="18">
    <location>
        <begin position="1"/>
        <end position="25"/>
    </location>
</feature>
<dbReference type="GO" id="GO:0140825">
    <property type="term" value="F:lactoperoxidase activity"/>
    <property type="evidence" value="ECO:0007669"/>
    <property type="project" value="UniProtKB-EC"/>
</dbReference>
<feature type="domain" description="Plant heme peroxidase family profile" evidence="19">
    <location>
        <begin position="27"/>
        <end position="326"/>
    </location>
</feature>
<feature type="disulfide bond" evidence="17">
    <location>
        <begin position="70"/>
        <end position="75"/>
    </location>
</feature>
<evidence type="ECO:0000256" key="17">
    <source>
        <dbReference type="PIRSR" id="PIRSR600823-5"/>
    </source>
</evidence>
<evidence type="ECO:0000256" key="4">
    <source>
        <dbReference type="ARBA" id="ARBA00012313"/>
    </source>
</evidence>
<dbReference type="FunFam" id="1.10.520.10:FF:000001">
    <property type="entry name" value="Peroxidase"/>
    <property type="match status" value="1"/>
</dbReference>
<dbReference type="GO" id="GO:0046872">
    <property type="term" value="F:metal ion binding"/>
    <property type="evidence" value="ECO:0007669"/>
    <property type="project" value="UniProtKB-UniRule"/>
</dbReference>
<evidence type="ECO:0000313" key="20">
    <source>
        <dbReference type="EMBL" id="KAK9920060.1"/>
    </source>
</evidence>
<evidence type="ECO:0000256" key="8">
    <source>
        <dbReference type="ARBA" id="ARBA00022837"/>
    </source>
</evidence>
<feature type="binding site" evidence="15">
    <location>
        <position position="72"/>
    </location>
    <ligand>
        <name>Ca(2+)</name>
        <dbReference type="ChEBI" id="CHEBI:29108"/>
        <label>1</label>
    </ligand>
</feature>
<evidence type="ECO:0000259" key="19">
    <source>
        <dbReference type="PROSITE" id="PS50873"/>
    </source>
</evidence>
<keyword evidence="12" id="KW-0325">Glycoprotein</keyword>
<sequence>MTNSMLRLCLIFLLTMSMMAFMSSALTPRVGFYRSTCPSAEAIVRKAVNKAVTKNPGIAAGLIRMHFHDCFVRGCDASVLLDSTPGKLSEKEHPANNPSLRGFEVIDEAKAEIESLCPKTVSCADILAFAARDGALAVGGINYAVPSGRRDGRVSLFDEPSQDLPSPASNAKELAASFARKGFSLDEMVTLSGAHSIGVSHCSSFSNRLYSFNETHPQDPSLDPKFARDLKDKCPPSSPNNVVQLDGLTPNRLDNKYYTNLMNQRGLFESDQTLLSSHSTVELVMNNARLGPAWAKKFATAMVKMGSIDVLTGKQGEIRNNCRVVN</sequence>
<comment type="similarity">
    <text evidence="3">Belongs to the peroxidase family. Ascorbate peroxidase subfamily.</text>
</comment>
<dbReference type="InterPro" id="IPR000823">
    <property type="entry name" value="Peroxidase_pln"/>
</dbReference>
<dbReference type="PANTHER" id="PTHR31235">
    <property type="entry name" value="PEROXIDASE 25-RELATED"/>
    <property type="match status" value="1"/>
</dbReference>
<comment type="subcellular location">
    <subcellularLocation>
        <location evidence="18">Secreted</location>
    </subcellularLocation>
</comment>
<gene>
    <name evidence="20" type="ORF">M0R45_028625</name>
</gene>
<keyword evidence="18" id="KW-0376">Hydrogen peroxide</keyword>
<dbReference type="SUPFAM" id="SSF48113">
    <property type="entry name" value="Heme-dependent peroxidases"/>
    <property type="match status" value="1"/>
</dbReference>
<dbReference type="GO" id="GO:0006979">
    <property type="term" value="P:response to oxidative stress"/>
    <property type="evidence" value="ECO:0007669"/>
    <property type="project" value="UniProtKB-UniRule"/>
</dbReference>
<keyword evidence="21" id="KW-1185">Reference proteome</keyword>
<keyword evidence="10 15" id="KW-0408">Iron</keyword>
<keyword evidence="18" id="KW-0732">Signal</keyword>
<dbReference type="InterPro" id="IPR033905">
    <property type="entry name" value="Secretory_peroxidase"/>
</dbReference>
<keyword evidence="9 18" id="KW-0560">Oxidoreductase</keyword>
<dbReference type="PRINTS" id="PR00458">
    <property type="entry name" value="PEROXIDASE"/>
</dbReference>
<evidence type="ECO:0000256" key="15">
    <source>
        <dbReference type="PIRSR" id="PIRSR600823-3"/>
    </source>
</evidence>
<evidence type="ECO:0000256" key="18">
    <source>
        <dbReference type="RuleBase" id="RU362060"/>
    </source>
</evidence>
<feature type="chain" id="PRO_5043114002" description="Peroxidase" evidence="18">
    <location>
        <begin position="26"/>
        <end position="326"/>
    </location>
</feature>
<keyword evidence="11 17" id="KW-1015">Disulfide bond</keyword>
<evidence type="ECO:0000256" key="10">
    <source>
        <dbReference type="ARBA" id="ARBA00023004"/>
    </source>
</evidence>
<comment type="function">
    <text evidence="2">Removal of H(2)O(2), oxidation of toxic reductants, biosynthesis and degradation of lignin, suberization, auxin catabolism, response to environmental stresses such as wounding, pathogen attack and oxidative stress. These functions might be dependent on each isozyme/isoform in each plant tissue.</text>
</comment>
<dbReference type="InterPro" id="IPR019793">
    <property type="entry name" value="Peroxidases_heam-ligand_BS"/>
</dbReference>
<keyword evidence="6 18" id="KW-0349">Heme</keyword>
<feature type="binding site" description="axial binding residue" evidence="15">
    <location>
        <position position="195"/>
    </location>
    <ligand>
        <name>heme b</name>
        <dbReference type="ChEBI" id="CHEBI:60344"/>
    </ligand>
    <ligandPart>
        <name>Fe</name>
        <dbReference type="ChEBI" id="CHEBI:18248"/>
    </ligandPart>
</feature>
<name>A0AAW1W585_RUBAR</name>
<dbReference type="PROSITE" id="PS00435">
    <property type="entry name" value="PEROXIDASE_1"/>
    <property type="match status" value="1"/>
</dbReference>
<feature type="binding site" evidence="15">
    <location>
        <position position="76"/>
    </location>
    <ligand>
        <name>Ca(2+)</name>
        <dbReference type="ChEBI" id="CHEBI:29108"/>
        <label>1</label>
    </ligand>
</feature>
<dbReference type="Pfam" id="PF00141">
    <property type="entry name" value="peroxidase"/>
    <property type="match status" value="1"/>
</dbReference>
<evidence type="ECO:0000256" key="5">
    <source>
        <dbReference type="ARBA" id="ARBA00022559"/>
    </source>
</evidence>
<feature type="disulfide bond" evidence="17">
    <location>
        <begin position="123"/>
        <end position="322"/>
    </location>
</feature>
<evidence type="ECO:0000256" key="2">
    <source>
        <dbReference type="ARBA" id="ARBA00002322"/>
    </source>
</evidence>
<keyword evidence="18" id="KW-0964">Secreted</keyword>
<evidence type="ECO:0000256" key="14">
    <source>
        <dbReference type="PIRSR" id="PIRSR600823-2"/>
    </source>
</evidence>
<dbReference type="PROSITE" id="PS00436">
    <property type="entry name" value="PEROXIDASE_2"/>
    <property type="match status" value="1"/>
</dbReference>
<feature type="binding site" evidence="15">
    <location>
        <position position="254"/>
    </location>
    <ligand>
        <name>Ca(2+)</name>
        <dbReference type="ChEBI" id="CHEBI:29108"/>
        <label>2</label>
    </ligand>
</feature>
<dbReference type="GO" id="GO:0020037">
    <property type="term" value="F:heme binding"/>
    <property type="evidence" value="ECO:0007669"/>
    <property type="project" value="UniProtKB-UniRule"/>
</dbReference>
<feature type="binding site" evidence="15">
    <location>
        <position position="90"/>
    </location>
    <ligand>
        <name>Ca(2+)</name>
        <dbReference type="ChEBI" id="CHEBI:29108"/>
        <label>1</label>
    </ligand>
</feature>
<feature type="binding site" evidence="15">
    <location>
        <position position="78"/>
    </location>
    <ligand>
        <name>Ca(2+)</name>
        <dbReference type="ChEBI" id="CHEBI:29108"/>
        <label>1</label>
    </ligand>
</feature>
<comment type="cofactor">
    <cofactor evidence="15 18">
        <name>heme b</name>
        <dbReference type="ChEBI" id="CHEBI:60344"/>
    </cofactor>
    <text evidence="15 18">Binds 1 heme b (iron(II)-protoporphyrin IX) group per subunit.</text>
</comment>
<keyword evidence="8 15" id="KW-0106">Calcium</keyword>
<dbReference type="EMBL" id="JBEDUW010000006">
    <property type="protein sequence ID" value="KAK9920060.1"/>
    <property type="molecule type" value="Genomic_DNA"/>
</dbReference>
<dbReference type="AlphaFoldDB" id="A0AAW1W585"/>
<evidence type="ECO:0000256" key="7">
    <source>
        <dbReference type="ARBA" id="ARBA00022723"/>
    </source>
</evidence>
<evidence type="ECO:0000256" key="13">
    <source>
        <dbReference type="PIRSR" id="PIRSR600823-1"/>
    </source>
</evidence>
<evidence type="ECO:0000256" key="6">
    <source>
        <dbReference type="ARBA" id="ARBA00022617"/>
    </source>
</evidence>
<evidence type="ECO:0000256" key="16">
    <source>
        <dbReference type="PIRSR" id="PIRSR600823-4"/>
    </source>
</evidence>
<dbReference type="InterPro" id="IPR002016">
    <property type="entry name" value="Haem_peroxidase"/>
</dbReference>
<dbReference type="InterPro" id="IPR019794">
    <property type="entry name" value="Peroxidases_AS"/>
</dbReference>
<feature type="binding site" evidence="15">
    <location>
        <position position="246"/>
    </location>
    <ligand>
        <name>Ca(2+)</name>
        <dbReference type="ChEBI" id="CHEBI:29108"/>
        <label>2</label>
    </ligand>
</feature>
<comment type="caution">
    <text evidence="20">The sequence shown here is derived from an EMBL/GenBank/DDBJ whole genome shotgun (WGS) entry which is preliminary data.</text>
</comment>
<comment type="similarity">
    <text evidence="18">Belongs to the peroxidase family. Classical plant (class III) peroxidase subfamily.</text>
</comment>
<reference evidence="20 21" key="1">
    <citation type="journal article" date="2023" name="G3 (Bethesda)">
        <title>A chromosome-length genome assembly and annotation of blackberry (Rubus argutus, cv. 'Hillquist').</title>
        <authorList>
            <person name="Bruna T."/>
            <person name="Aryal R."/>
            <person name="Dudchenko O."/>
            <person name="Sargent D.J."/>
            <person name="Mead D."/>
            <person name="Buti M."/>
            <person name="Cavallini A."/>
            <person name="Hytonen T."/>
            <person name="Andres J."/>
            <person name="Pham M."/>
            <person name="Weisz D."/>
            <person name="Mascagni F."/>
            <person name="Usai G."/>
            <person name="Natali L."/>
            <person name="Bassil N."/>
            <person name="Fernandez G.E."/>
            <person name="Lomsadze A."/>
            <person name="Armour M."/>
            <person name="Olukolu B."/>
            <person name="Poorten T."/>
            <person name="Britton C."/>
            <person name="Davik J."/>
            <person name="Ashrafi H."/>
            <person name="Aiden E.L."/>
            <person name="Borodovsky M."/>
            <person name="Worthington M."/>
        </authorList>
    </citation>
    <scope>NUCLEOTIDE SEQUENCE [LARGE SCALE GENOMIC DNA]</scope>
    <source>
        <strain evidence="20">PI 553951</strain>
    </source>
</reference>
<feature type="binding site" evidence="15">
    <location>
        <position position="74"/>
    </location>
    <ligand>
        <name>Ca(2+)</name>
        <dbReference type="ChEBI" id="CHEBI:29108"/>
        <label>1</label>
    </ligand>
</feature>
<evidence type="ECO:0000256" key="12">
    <source>
        <dbReference type="ARBA" id="ARBA00023180"/>
    </source>
</evidence>
<feature type="binding site" evidence="14">
    <location>
        <position position="165"/>
    </location>
    <ligand>
        <name>substrate</name>
    </ligand>
</feature>
<comment type="cofactor">
    <cofactor evidence="15 18">
        <name>Ca(2+)</name>
        <dbReference type="ChEBI" id="CHEBI:29108"/>
    </cofactor>
    <text evidence="15 18">Binds 2 calcium ions per subunit.</text>
</comment>
<feature type="binding site" evidence="15">
    <location>
        <position position="69"/>
    </location>
    <ligand>
        <name>Ca(2+)</name>
        <dbReference type="ChEBI" id="CHEBI:29108"/>
        <label>1</label>
    </ligand>
</feature>
<feature type="disulfide bond" evidence="17">
    <location>
        <begin position="202"/>
        <end position="234"/>
    </location>
</feature>
<protein>
    <recommendedName>
        <fullName evidence="4 18">Peroxidase</fullName>
        <ecNumber evidence="4 18">1.11.1.7</ecNumber>
    </recommendedName>
</protein>
<dbReference type="Gene3D" id="1.10.520.10">
    <property type="match status" value="1"/>
</dbReference>
<evidence type="ECO:0000256" key="9">
    <source>
        <dbReference type="ARBA" id="ARBA00023002"/>
    </source>
</evidence>
<feature type="site" description="Transition state stabilizer" evidence="16">
    <location>
        <position position="64"/>
    </location>
</feature>
<dbReference type="EC" id="1.11.1.7" evidence="4 18"/>
<keyword evidence="5 18" id="KW-0575">Peroxidase</keyword>
<dbReference type="CDD" id="cd00693">
    <property type="entry name" value="secretory_peroxidase"/>
    <property type="match status" value="1"/>
</dbReference>
<feature type="binding site" evidence="15">
    <location>
        <position position="249"/>
    </location>
    <ligand>
        <name>Ca(2+)</name>
        <dbReference type="ChEBI" id="CHEBI:29108"/>
        <label>2</label>
    </ligand>
</feature>
<dbReference type="PRINTS" id="PR00461">
    <property type="entry name" value="PLPEROXIDASE"/>
</dbReference>
<keyword evidence="7 15" id="KW-0479">Metal-binding</keyword>
<dbReference type="Gene3D" id="1.10.420.10">
    <property type="entry name" value="Peroxidase, domain 2"/>
    <property type="match status" value="1"/>
</dbReference>
<dbReference type="FunFam" id="1.10.420.10:FF:000006">
    <property type="entry name" value="Peroxidase"/>
    <property type="match status" value="1"/>
</dbReference>
<accession>A0AAW1W585</accession>
<dbReference type="InterPro" id="IPR010255">
    <property type="entry name" value="Haem_peroxidase_sf"/>
</dbReference>
<comment type="catalytic activity">
    <reaction evidence="1 18">
        <text>2 a phenolic donor + H2O2 = 2 a phenolic radical donor + 2 H2O</text>
        <dbReference type="Rhea" id="RHEA:56136"/>
        <dbReference type="ChEBI" id="CHEBI:15377"/>
        <dbReference type="ChEBI" id="CHEBI:16240"/>
        <dbReference type="ChEBI" id="CHEBI:139520"/>
        <dbReference type="ChEBI" id="CHEBI:139521"/>
        <dbReference type="EC" id="1.11.1.7"/>
    </reaction>
</comment>
<evidence type="ECO:0000313" key="21">
    <source>
        <dbReference type="Proteomes" id="UP001457282"/>
    </source>
</evidence>
<evidence type="ECO:0000256" key="1">
    <source>
        <dbReference type="ARBA" id="ARBA00000189"/>
    </source>
</evidence>
<evidence type="ECO:0000256" key="3">
    <source>
        <dbReference type="ARBA" id="ARBA00006873"/>
    </source>
</evidence>
<dbReference type="PROSITE" id="PS50873">
    <property type="entry name" value="PEROXIDASE_4"/>
    <property type="match status" value="1"/>
</dbReference>
<proteinExistence type="inferred from homology"/>
<dbReference type="GO" id="GO:0005576">
    <property type="term" value="C:extracellular region"/>
    <property type="evidence" value="ECO:0007669"/>
    <property type="project" value="UniProtKB-SubCell"/>
</dbReference>
<feature type="disulfide bond" evidence="17">
    <location>
        <begin position="37"/>
        <end position="117"/>
    </location>
</feature>
<evidence type="ECO:0000256" key="11">
    <source>
        <dbReference type="ARBA" id="ARBA00023157"/>
    </source>
</evidence>